<reference evidence="2 3" key="1">
    <citation type="submission" date="2024-05" db="EMBL/GenBank/DDBJ databases">
        <authorList>
            <person name="Jiang F."/>
        </authorList>
    </citation>
    <scope>NUCLEOTIDE SEQUENCE [LARGE SCALE GENOMIC DNA]</scope>
    <source>
        <strain evidence="2 3">LZ166</strain>
    </source>
</reference>
<comment type="caution">
    <text evidence="2">The sequence shown here is derived from an EMBL/GenBank/DDBJ whole genome shotgun (WGS) entry which is preliminary data.</text>
</comment>
<dbReference type="InterPro" id="IPR054276">
    <property type="entry name" value="DUF7007"/>
</dbReference>
<sequence length="197" mass="22460">MTNDPAVTFHRTQEGRLAAQLDGYAMIAFPARDGRISVWSAFNIDRPPEQWVHDDFFICGTSVADEEEFRAYAVEFAAHIAEKATLPRMSIRSGHSTPWGMADASHRYGEGVIFHSSPSHGGFELSAESNARVHEAWRSPDRFYEEDIDWAKVAHAFPQLFTAYERREADITLRNWEPDAYEQIHGVTLEPGQFMLR</sequence>
<dbReference type="EMBL" id="JBDPGJ010000006">
    <property type="protein sequence ID" value="MEX0408732.1"/>
    <property type="molecule type" value="Genomic_DNA"/>
</dbReference>
<evidence type="ECO:0000313" key="2">
    <source>
        <dbReference type="EMBL" id="MEX0408732.1"/>
    </source>
</evidence>
<organism evidence="2 3">
    <name type="scientific">Aquibium pacificus</name>
    <dbReference type="NCBI Taxonomy" id="3153579"/>
    <lineage>
        <taxon>Bacteria</taxon>
        <taxon>Pseudomonadati</taxon>
        <taxon>Pseudomonadota</taxon>
        <taxon>Alphaproteobacteria</taxon>
        <taxon>Hyphomicrobiales</taxon>
        <taxon>Phyllobacteriaceae</taxon>
        <taxon>Aquibium</taxon>
    </lineage>
</organism>
<keyword evidence="3" id="KW-1185">Reference proteome</keyword>
<protein>
    <recommendedName>
        <fullName evidence="1">DUF7007 domain-containing protein</fullName>
    </recommendedName>
</protein>
<dbReference type="Pfam" id="PF22653">
    <property type="entry name" value="DUF7007"/>
    <property type="match status" value="1"/>
</dbReference>
<accession>A0ABV3SPK6</accession>
<dbReference type="Proteomes" id="UP001556692">
    <property type="component" value="Unassembled WGS sequence"/>
</dbReference>
<evidence type="ECO:0000313" key="3">
    <source>
        <dbReference type="Proteomes" id="UP001556692"/>
    </source>
</evidence>
<name>A0ABV3SPK6_9HYPH</name>
<feature type="domain" description="DUF7007" evidence="1">
    <location>
        <begin position="93"/>
        <end position="194"/>
    </location>
</feature>
<proteinExistence type="predicted"/>
<gene>
    <name evidence="2" type="ORF">ABGN05_24105</name>
</gene>
<evidence type="ECO:0000259" key="1">
    <source>
        <dbReference type="Pfam" id="PF22653"/>
    </source>
</evidence>
<dbReference type="RefSeq" id="WP_367956602.1">
    <property type="nucleotide sequence ID" value="NZ_JBDPGJ010000006.1"/>
</dbReference>